<dbReference type="Gene3D" id="1.10.357.10">
    <property type="entry name" value="Tetracycline Repressor, domain 2"/>
    <property type="match status" value="1"/>
</dbReference>
<dbReference type="RefSeq" id="WP_130507153.1">
    <property type="nucleotide sequence ID" value="NZ_SHLC01000001.1"/>
</dbReference>
<gene>
    <name evidence="6" type="ORF">EV379_3428</name>
</gene>
<name>A0A4Q8AQP1_9MICO</name>
<sequence>MESRAPSLTERRKAATQLEIARTAARLFADRGAAAVTAEEIAKQAGVAVRTFYRYFSTKEDAVAPLLTVGAGDWRALLAAAEPQEELLDALERTIVEVLTPRSDADLESLRWTLGLLRASADDPALQYVWFRVNGESEAQLRDIVATLAGPDAEPFAVRLVASAATDALRVALEACAAAEDPMSDPGAPAALASRALRELTSGVELYPVGD</sequence>
<dbReference type="PRINTS" id="PR00455">
    <property type="entry name" value="HTHTETR"/>
</dbReference>
<dbReference type="Proteomes" id="UP000291483">
    <property type="component" value="Unassembled WGS sequence"/>
</dbReference>
<dbReference type="GO" id="GO:0000976">
    <property type="term" value="F:transcription cis-regulatory region binding"/>
    <property type="evidence" value="ECO:0007669"/>
    <property type="project" value="TreeGrafter"/>
</dbReference>
<dbReference type="Pfam" id="PF00440">
    <property type="entry name" value="TetR_N"/>
    <property type="match status" value="1"/>
</dbReference>
<organism evidence="6 7">
    <name type="scientific">Microterricola gilva</name>
    <dbReference type="NCBI Taxonomy" id="393267"/>
    <lineage>
        <taxon>Bacteria</taxon>
        <taxon>Bacillati</taxon>
        <taxon>Actinomycetota</taxon>
        <taxon>Actinomycetes</taxon>
        <taxon>Micrococcales</taxon>
        <taxon>Microbacteriaceae</taxon>
        <taxon>Microterricola</taxon>
    </lineage>
</organism>
<dbReference type="SUPFAM" id="SSF46689">
    <property type="entry name" value="Homeodomain-like"/>
    <property type="match status" value="1"/>
</dbReference>
<keyword evidence="3" id="KW-0804">Transcription</keyword>
<dbReference type="InterPro" id="IPR009057">
    <property type="entry name" value="Homeodomain-like_sf"/>
</dbReference>
<dbReference type="InterPro" id="IPR050109">
    <property type="entry name" value="HTH-type_TetR-like_transc_reg"/>
</dbReference>
<dbReference type="AlphaFoldDB" id="A0A4Q8AQP1"/>
<keyword evidence="7" id="KW-1185">Reference proteome</keyword>
<evidence type="ECO:0000313" key="6">
    <source>
        <dbReference type="EMBL" id="RZU67052.1"/>
    </source>
</evidence>
<dbReference type="EMBL" id="SHLC01000001">
    <property type="protein sequence ID" value="RZU67052.1"/>
    <property type="molecule type" value="Genomic_DNA"/>
</dbReference>
<protein>
    <submittedName>
        <fullName evidence="6">TetR family transcriptional regulator</fullName>
    </submittedName>
</protein>
<keyword evidence="2 4" id="KW-0238">DNA-binding</keyword>
<evidence type="ECO:0000256" key="2">
    <source>
        <dbReference type="ARBA" id="ARBA00023125"/>
    </source>
</evidence>
<accession>A0A4Q8AQP1</accession>
<dbReference type="GO" id="GO:0003700">
    <property type="term" value="F:DNA-binding transcription factor activity"/>
    <property type="evidence" value="ECO:0007669"/>
    <property type="project" value="TreeGrafter"/>
</dbReference>
<dbReference type="PANTHER" id="PTHR30055">
    <property type="entry name" value="HTH-TYPE TRANSCRIPTIONAL REGULATOR RUTR"/>
    <property type="match status" value="1"/>
</dbReference>
<reference evidence="6 7" key="1">
    <citation type="submission" date="2019-02" db="EMBL/GenBank/DDBJ databases">
        <title>Sequencing the genomes of 1000 actinobacteria strains.</title>
        <authorList>
            <person name="Klenk H.-P."/>
        </authorList>
    </citation>
    <scope>NUCLEOTIDE SEQUENCE [LARGE SCALE GENOMIC DNA]</scope>
    <source>
        <strain evidence="6 7">DSM 18319</strain>
    </source>
</reference>
<feature type="domain" description="HTH tetR-type" evidence="5">
    <location>
        <begin position="14"/>
        <end position="74"/>
    </location>
</feature>
<proteinExistence type="predicted"/>
<keyword evidence="1" id="KW-0805">Transcription regulation</keyword>
<feature type="DNA-binding region" description="H-T-H motif" evidence="4">
    <location>
        <begin position="37"/>
        <end position="56"/>
    </location>
</feature>
<dbReference type="PROSITE" id="PS50977">
    <property type="entry name" value="HTH_TETR_2"/>
    <property type="match status" value="1"/>
</dbReference>
<dbReference type="PANTHER" id="PTHR30055:SF238">
    <property type="entry name" value="MYCOFACTOCIN BIOSYNTHESIS TRANSCRIPTIONAL REGULATOR MFTR-RELATED"/>
    <property type="match status" value="1"/>
</dbReference>
<comment type="caution">
    <text evidence="6">The sequence shown here is derived from an EMBL/GenBank/DDBJ whole genome shotgun (WGS) entry which is preliminary data.</text>
</comment>
<evidence type="ECO:0000313" key="7">
    <source>
        <dbReference type="Proteomes" id="UP000291483"/>
    </source>
</evidence>
<evidence type="ECO:0000256" key="1">
    <source>
        <dbReference type="ARBA" id="ARBA00023015"/>
    </source>
</evidence>
<dbReference type="OrthoDB" id="956698at2"/>
<dbReference type="InterPro" id="IPR001647">
    <property type="entry name" value="HTH_TetR"/>
</dbReference>
<evidence type="ECO:0000259" key="5">
    <source>
        <dbReference type="PROSITE" id="PS50977"/>
    </source>
</evidence>
<evidence type="ECO:0000256" key="4">
    <source>
        <dbReference type="PROSITE-ProRule" id="PRU00335"/>
    </source>
</evidence>
<evidence type="ECO:0000256" key="3">
    <source>
        <dbReference type="ARBA" id="ARBA00023163"/>
    </source>
</evidence>